<proteinExistence type="predicted"/>
<organism evidence="3 4">
    <name type="scientific">Cyclocybe aegerita</name>
    <name type="common">Black poplar mushroom</name>
    <name type="synonym">Agrocybe aegerita</name>
    <dbReference type="NCBI Taxonomy" id="1973307"/>
    <lineage>
        <taxon>Eukaryota</taxon>
        <taxon>Fungi</taxon>
        <taxon>Dikarya</taxon>
        <taxon>Basidiomycota</taxon>
        <taxon>Agaricomycotina</taxon>
        <taxon>Agaricomycetes</taxon>
        <taxon>Agaricomycetidae</taxon>
        <taxon>Agaricales</taxon>
        <taxon>Agaricineae</taxon>
        <taxon>Bolbitiaceae</taxon>
        <taxon>Cyclocybe</taxon>
    </lineage>
</organism>
<keyword evidence="4" id="KW-1185">Reference proteome</keyword>
<dbReference type="Proteomes" id="UP000467700">
    <property type="component" value="Unassembled WGS sequence"/>
</dbReference>
<reference evidence="3 4" key="1">
    <citation type="submission" date="2020-01" db="EMBL/GenBank/DDBJ databases">
        <authorList>
            <person name="Gupta K D."/>
        </authorList>
    </citation>
    <scope>NUCLEOTIDE SEQUENCE [LARGE SCALE GENOMIC DNA]</scope>
</reference>
<name>A0A8S0VVS7_CYCAE</name>
<sequence length="127" mass="14064">MTSPNATPPPVMRSSTRLKKIMSWVKSDTDAFVFWLNGTVGPGKSAIAQTTADLCEAEGFLFATFFFGCPDPTRNNAKFLITTLAYQIARAIPAARQSIEHVFECDPLIYTQSMETQALKLMIEPLQ</sequence>
<protein>
    <recommendedName>
        <fullName evidence="2">Nephrocystin 3-like N-terminal domain-containing protein</fullName>
    </recommendedName>
</protein>
<evidence type="ECO:0000313" key="3">
    <source>
        <dbReference type="EMBL" id="CAA7264384.1"/>
    </source>
</evidence>
<dbReference type="Pfam" id="PF24883">
    <property type="entry name" value="NPHP3_N"/>
    <property type="match status" value="1"/>
</dbReference>
<keyword evidence="1" id="KW-0677">Repeat</keyword>
<gene>
    <name evidence="3" type="ORF">AAE3_LOCUS6547</name>
</gene>
<dbReference type="EMBL" id="CACVBS010000044">
    <property type="protein sequence ID" value="CAA7264384.1"/>
    <property type="molecule type" value="Genomic_DNA"/>
</dbReference>
<evidence type="ECO:0000313" key="4">
    <source>
        <dbReference type="Proteomes" id="UP000467700"/>
    </source>
</evidence>
<dbReference type="AlphaFoldDB" id="A0A8S0VVS7"/>
<evidence type="ECO:0000256" key="1">
    <source>
        <dbReference type="ARBA" id="ARBA00022737"/>
    </source>
</evidence>
<dbReference type="InterPro" id="IPR056884">
    <property type="entry name" value="NPHP3-like_N"/>
</dbReference>
<dbReference type="OrthoDB" id="5967843at2759"/>
<feature type="domain" description="Nephrocystin 3-like N-terminal" evidence="2">
    <location>
        <begin position="19"/>
        <end position="121"/>
    </location>
</feature>
<comment type="caution">
    <text evidence="3">The sequence shown here is derived from an EMBL/GenBank/DDBJ whole genome shotgun (WGS) entry which is preliminary data.</text>
</comment>
<accession>A0A8S0VVS7</accession>
<evidence type="ECO:0000259" key="2">
    <source>
        <dbReference type="Pfam" id="PF24883"/>
    </source>
</evidence>